<evidence type="ECO:0000256" key="1">
    <source>
        <dbReference type="SAM" id="MobiDB-lite"/>
    </source>
</evidence>
<feature type="compositionally biased region" description="Low complexity" evidence="1">
    <location>
        <begin position="74"/>
        <end position="89"/>
    </location>
</feature>
<comment type="caution">
    <text evidence="2">The sequence shown here is derived from an EMBL/GenBank/DDBJ whole genome shotgun (WGS) entry which is preliminary data.</text>
</comment>
<protein>
    <submittedName>
        <fullName evidence="2">Uncharacterized protein</fullName>
    </submittedName>
</protein>
<feature type="non-terminal residue" evidence="2">
    <location>
        <position position="1"/>
    </location>
</feature>
<sequence length="477" mass="50396">SLSQVPSGHSVEVEPGVAAHPEQQLQQEQEQQERQERQEQQEEQQQQQQHRGDAPLEPSTTEPHTGAEQEKQGHQQVQQNPQQKQLKCQPSSVGFAAGAFSPAYPRADAVAADAYSSPAARLRSAAAASTTNNNNNNNNSNTSNNSNNNNNNTNSSILPFAGAARAQVAGSSQEVVRFYRSPFGCRAVGAHAETGIALATVADSDFGEDPVVAVNCATGPARDSHHGAVEGPTVFAQNNNNNNNNSNNTNNNNNNNNNSYNNNTQSSPDRSWPRTIAPASEARAPSPIRASPAYTRAASPIRASPAYTRAASPLRGVSGPNNVRTLVRSQGLFESQGCPVVGNASATASLGLGTPLWGSGGGYGLDTFQPAGLQSPRMSFRSEIIGADICVMMAADQQDQRVHQLRQPVAIPEGIGTEIHKWTPSPQPGQQAQQQAILVRSNSSGAVVNQQQAPQQLGLPATFSGSFMPGKPQVSGP</sequence>
<feature type="region of interest" description="Disordered" evidence="1">
    <location>
        <begin position="221"/>
        <end position="299"/>
    </location>
</feature>
<feature type="region of interest" description="Disordered" evidence="1">
    <location>
        <begin position="1"/>
        <end position="89"/>
    </location>
</feature>
<feature type="compositionally biased region" description="Basic and acidic residues" evidence="1">
    <location>
        <begin position="31"/>
        <end position="40"/>
    </location>
</feature>
<feature type="non-terminal residue" evidence="2">
    <location>
        <position position="477"/>
    </location>
</feature>
<dbReference type="GO" id="GO:0000987">
    <property type="term" value="F:cis-regulatory region sequence-specific DNA binding"/>
    <property type="evidence" value="ECO:0007669"/>
    <property type="project" value="TreeGrafter"/>
</dbReference>
<dbReference type="PANTHER" id="PTHR14596">
    <property type="entry name" value="ZINC FINGER PROTEIN"/>
    <property type="match status" value="1"/>
</dbReference>
<accession>A0A813JD82</accession>
<dbReference type="GO" id="GO:0042594">
    <property type="term" value="P:response to starvation"/>
    <property type="evidence" value="ECO:0007669"/>
    <property type="project" value="TreeGrafter"/>
</dbReference>
<dbReference type="GO" id="GO:0000981">
    <property type="term" value="F:DNA-binding transcription factor activity, RNA polymerase II-specific"/>
    <property type="evidence" value="ECO:0007669"/>
    <property type="project" value="TreeGrafter"/>
</dbReference>
<organism evidence="2 3">
    <name type="scientific">Polarella glacialis</name>
    <name type="common">Dinoflagellate</name>
    <dbReference type="NCBI Taxonomy" id="89957"/>
    <lineage>
        <taxon>Eukaryota</taxon>
        <taxon>Sar</taxon>
        <taxon>Alveolata</taxon>
        <taxon>Dinophyceae</taxon>
        <taxon>Suessiales</taxon>
        <taxon>Suessiaceae</taxon>
        <taxon>Polarella</taxon>
    </lineage>
</organism>
<dbReference type="EMBL" id="CAJNNW010025166">
    <property type="protein sequence ID" value="CAE8675959.1"/>
    <property type="molecule type" value="Genomic_DNA"/>
</dbReference>
<dbReference type="PANTHER" id="PTHR14596:SF72">
    <property type="entry name" value="ZINC FINGER PROTEIN MSN2-RELATED"/>
    <property type="match status" value="1"/>
</dbReference>
<reference evidence="2" key="1">
    <citation type="submission" date="2021-02" db="EMBL/GenBank/DDBJ databases">
        <authorList>
            <person name="Dougan E. K."/>
            <person name="Rhodes N."/>
            <person name="Thang M."/>
            <person name="Chan C."/>
        </authorList>
    </citation>
    <scope>NUCLEOTIDE SEQUENCE</scope>
</reference>
<evidence type="ECO:0000313" key="3">
    <source>
        <dbReference type="Proteomes" id="UP000626109"/>
    </source>
</evidence>
<feature type="compositionally biased region" description="Low complexity" evidence="1">
    <location>
        <begin position="238"/>
        <end position="264"/>
    </location>
</feature>
<gene>
    <name evidence="2" type="ORF">PGLA2088_LOCUS19637</name>
</gene>
<feature type="region of interest" description="Disordered" evidence="1">
    <location>
        <begin position="125"/>
        <end position="156"/>
    </location>
</feature>
<dbReference type="AlphaFoldDB" id="A0A813JD82"/>
<proteinExistence type="predicted"/>
<dbReference type="Proteomes" id="UP000626109">
    <property type="component" value="Unassembled WGS sequence"/>
</dbReference>
<dbReference type="GO" id="GO:0005634">
    <property type="term" value="C:nucleus"/>
    <property type="evidence" value="ECO:0007669"/>
    <property type="project" value="TreeGrafter"/>
</dbReference>
<name>A0A813JD82_POLGL</name>
<feature type="compositionally biased region" description="Low complexity" evidence="1">
    <location>
        <begin position="276"/>
        <end position="293"/>
    </location>
</feature>
<evidence type="ECO:0000313" key="2">
    <source>
        <dbReference type="EMBL" id="CAE8675959.1"/>
    </source>
</evidence>